<protein>
    <submittedName>
        <fullName evidence="2">Uncharacterized protein</fullName>
    </submittedName>
</protein>
<evidence type="ECO:0000256" key="1">
    <source>
        <dbReference type="SAM" id="MobiDB-lite"/>
    </source>
</evidence>
<comment type="caution">
    <text evidence="2">The sequence shown here is derived from an EMBL/GenBank/DDBJ whole genome shotgun (WGS) entry which is preliminary data.</text>
</comment>
<proteinExistence type="predicted"/>
<accession>A0A9P5MTL8</accession>
<dbReference type="Proteomes" id="UP000759537">
    <property type="component" value="Unassembled WGS sequence"/>
</dbReference>
<reference evidence="2" key="1">
    <citation type="submission" date="2019-10" db="EMBL/GenBank/DDBJ databases">
        <authorList>
            <consortium name="DOE Joint Genome Institute"/>
            <person name="Kuo A."/>
            <person name="Miyauchi S."/>
            <person name="Kiss E."/>
            <person name="Drula E."/>
            <person name="Kohler A."/>
            <person name="Sanchez-Garcia M."/>
            <person name="Andreopoulos B."/>
            <person name="Barry K.W."/>
            <person name="Bonito G."/>
            <person name="Buee M."/>
            <person name="Carver A."/>
            <person name="Chen C."/>
            <person name="Cichocki N."/>
            <person name="Clum A."/>
            <person name="Culley D."/>
            <person name="Crous P.W."/>
            <person name="Fauchery L."/>
            <person name="Girlanda M."/>
            <person name="Hayes R."/>
            <person name="Keri Z."/>
            <person name="LaButti K."/>
            <person name="Lipzen A."/>
            <person name="Lombard V."/>
            <person name="Magnuson J."/>
            <person name="Maillard F."/>
            <person name="Morin E."/>
            <person name="Murat C."/>
            <person name="Nolan M."/>
            <person name="Ohm R."/>
            <person name="Pangilinan J."/>
            <person name="Pereira M."/>
            <person name="Perotto S."/>
            <person name="Peter M."/>
            <person name="Riley R."/>
            <person name="Sitrit Y."/>
            <person name="Stielow B."/>
            <person name="Szollosi G."/>
            <person name="Zifcakova L."/>
            <person name="Stursova M."/>
            <person name="Spatafora J.W."/>
            <person name="Tedersoo L."/>
            <person name="Vaario L.-M."/>
            <person name="Yamada A."/>
            <person name="Yan M."/>
            <person name="Wang P."/>
            <person name="Xu J."/>
            <person name="Bruns T."/>
            <person name="Baldrian P."/>
            <person name="Vilgalys R."/>
            <person name="Henrissat B."/>
            <person name="Grigoriev I.V."/>
            <person name="Hibbett D."/>
            <person name="Nagy L.G."/>
            <person name="Martin F.M."/>
        </authorList>
    </citation>
    <scope>NUCLEOTIDE SEQUENCE</scope>
    <source>
        <strain evidence="2">Prilba</strain>
    </source>
</reference>
<feature type="region of interest" description="Disordered" evidence="1">
    <location>
        <begin position="1"/>
        <end position="20"/>
    </location>
</feature>
<dbReference type="EMBL" id="WHVB01000011">
    <property type="protein sequence ID" value="KAF8478462.1"/>
    <property type="molecule type" value="Genomic_DNA"/>
</dbReference>
<name>A0A9P5MTL8_9AGAM</name>
<gene>
    <name evidence="2" type="ORF">DFH94DRAFT_794584</name>
</gene>
<keyword evidence="3" id="KW-1185">Reference proteome</keyword>
<evidence type="ECO:0000313" key="2">
    <source>
        <dbReference type="EMBL" id="KAF8478462.1"/>
    </source>
</evidence>
<reference evidence="2" key="2">
    <citation type="journal article" date="2020" name="Nat. Commun.">
        <title>Large-scale genome sequencing of mycorrhizal fungi provides insights into the early evolution of symbiotic traits.</title>
        <authorList>
            <person name="Miyauchi S."/>
            <person name="Kiss E."/>
            <person name="Kuo A."/>
            <person name="Drula E."/>
            <person name="Kohler A."/>
            <person name="Sanchez-Garcia M."/>
            <person name="Morin E."/>
            <person name="Andreopoulos B."/>
            <person name="Barry K.W."/>
            <person name="Bonito G."/>
            <person name="Buee M."/>
            <person name="Carver A."/>
            <person name="Chen C."/>
            <person name="Cichocki N."/>
            <person name="Clum A."/>
            <person name="Culley D."/>
            <person name="Crous P.W."/>
            <person name="Fauchery L."/>
            <person name="Girlanda M."/>
            <person name="Hayes R.D."/>
            <person name="Keri Z."/>
            <person name="LaButti K."/>
            <person name="Lipzen A."/>
            <person name="Lombard V."/>
            <person name="Magnuson J."/>
            <person name="Maillard F."/>
            <person name="Murat C."/>
            <person name="Nolan M."/>
            <person name="Ohm R.A."/>
            <person name="Pangilinan J."/>
            <person name="Pereira M.F."/>
            <person name="Perotto S."/>
            <person name="Peter M."/>
            <person name="Pfister S."/>
            <person name="Riley R."/>
            <person name="Sitrit Y."/>
            <person name="Stielow J.B."/>
            <person name="Szollosi G."/>
            <person name="Zifcakova L."/>
            <person name="Stursova M."/>
            <person name="Spatafora J.W."/>
            <person name="Tedersoo L."/>
            <person name="Vaario L.M."/>
            <person name="Yamada A."/>
            <person name="Yan M."/>
            <person name="Wang P."/>
            <person name="Xu J."/>
            <person name="Bruns T."/>
            <person name="Baldrian P."/>
            <person name="Vilgalys R."/>
            <person name="Dunand C."/>
            <person name="Henrissat B."/>
            <person name="Grigoriev I.V."/>
            <person name="Hibbett D."/>
            <person name="Nagy L.G."/>
            <person name="Martin F.M."/>
        </authorList>
    </citation>
    <scope>NUCLEOTIDE SEQUENCE</scope>
    <source>
        <strain evidence="2">Prilba</strain>
    </source>
</reference>
<evidence type="ECO:0000313" key="3">
    <source>
        <dbReference type="Proteomes" id="UP000759537"/>
    </source>
</evidence>
<dbReference type="AlphaFoldDB" id="A0A9P5MTL8"/>
<dbReference type="OrthoDB" id="2797250at2759"/>
<organism evidence="2 3">
    <name type="scientific">Russula ochroleuca</name>
    <dbReference type="NCBI Taxonomy" id="152965"/>
    <lineage>
        <taxon>Eukaryota</taxon>
        <taxon>Fungi</taxon>
        <taxon>Dikarya</taxon>
        <taxon>Basidiomycota</taxon>
        <taxon>Agaricomycotina</taxon>
        <taxon>Agaricomycetes</taxon>
        <taxon>Russulales</taxon>
        <taxon>Russulaceae</taxon>
        <taxon>Russula</taxon>
    </lineage>
</organism>
<sequence>MLAPRQRHSRPECHGSLQHDTDLPTVAQNWQDLCLASGGDIFTNEPCVNLAGVAGINALLSTGGVCDQQDNADNMIDFAKSPGVTNQAALIAAAVAYRQHPRNADDTGGGMVPSTPYCTEQPRNQELVGIVNEQLPDVNPGLFGGPNTPVIAFGGDGTCPAGQTPDVSTCSCA</sequence>
<feature type="compositionally biased region" description="Basic and acidic residues" evidence="1">
    <location>
        <begin position="9"/>
        <end position="20"/>
    </location>
</feature>